<dbReference type="OMA" id="DTKLYYY"/>
<keyword evidence="5" id="KW-1185">Reference proteome</keyword>
<comment type="caution">
    <text evidence="4">The sequence shown here is derived from an EMBL/GenBank/DDBJ whole genome shotgun (WGS) entry which is preliminary data.</text>
</comment>
<reference evidence="4 5" key="1">
    <citation type="journal article" date="2011" name="Genome Res.">
        <title>Phylogeny-wide analysis of social amoeba genomes highlights ancient origins for complex intercellular communication.</title>
        <authorList>
            <person name="Heidel A.J."/>
            <person name="Lawal H.M."/>
            <person name="Felder M."/>
            <person name="Schilde C."/>
            <person name="Helps N.R."/>
            <person name="Tunggal B."/>
            <person name="Rivero F."/>
            <person name="John U."/>
            <person name="Schleicher M."/>
            <person name="Eichinger L."/>
            <person name="Platzer M."/>
            <person name="Noegel A.A."/>
            <person name="Schaap P."/>
            <person name="Gloeckner G."/>
        </authorList>
    </citation>
    <scope>NUCLEOTIDE SEQUENCE [LARGE SCALE GENOMIC DNA]</scope>
    <source>
        <strain evidence="5">ATCC 26659 / Pp 5 / PN500</strain>
    </source>
</reference>
<dbReference type="Gene3D" id="2.30.29.30">
    <property type="entry name" value="Pleckstrin-homology domain (PH domain)/Phosphotyrosine-binding domain (PTB)"/>
    <property type="match status" value="1"/>
</dbReference>
<name>D3BAB1_HETP5</name>
<feature type="region of interest" description="Disordered" evidence="2">
    <location>
        <begin position="89"/>
        <end position="129"/>
    </location>
</feature>
<dbReference type="PANTHER" id="PTHR45899:SF2">
    <property type="entry name" value="RHO GTPASE ACTIVATING PROTEIN AT 15B, ISOFORM C"/>
    <property type="match status" value="1"/>
</dbReference>
<feature type="compositionally biased region" description="Low complexity" evidence="2">
    <location>
        <begin position="466"/>
        <end position="480"/>
    </location>
</feature>
<dbReference type="SUPFAM" id="SSF50729">
    <property type="entry name" value="PH domain-like"/>
    <property type="match status" value="1"/>
</dbReference>
<dbReference type="AlphaFoldDB" id="D3BAB1"/>
<feature type="coiled-coil region" evidence="1">
    <location>
        <begin position="522"/>
        <end position="557"/>
    </location>
</feature>
<dbReference type="GeneID" id="31360971"/>
<organism evidence="4 5">
    <name type="scientific">Heterostelium pallidum (strain ATCC 26659 / Pp 5 / PN500)</name>
    <name type="common">Cellular slime mold</name>
    <name type="synonym">Polysphondylium pallidum</name>
    <dbReference type="NCBI Taxonomy" id="670386"/>
    <lineage>
        <taxon>Eukaryota</taxon>
        <taxon>Amoebozoa</taxon>
        <taxon>Evosea</taxon>
        <taxon>Eumycetozoa</taxon>
        <taxon>Dictyostelia</taxon>
        <taxon>Acytosteliales</taxon>
        <taxon>Acytosteliaceae</taxon>
        <taxon>Heterostelium</taxon>
    </lineage>
</organism>
<feature type="compositionally biased region" description="Basic and acidic residues" evidence="2">
    <location>
        <begin position="361"/>
        <end position="429"/>
    </location>
</feature>
<evidence type="ECO:0000256" key="1">
    <source>
        <dbReference type="SAM" id="Coils"/>
    </source>
</evidence>
<feature type="compositionally biased region" description="Low complexity" evidence="2">
    <location>
        <begin position="263"/>
        <end position="275"/>
    </location>
</feature>
<evidence type="ECO:0000313" key="5">
    <source>
        <dbReference type="Proteomes" id="UP000001396"/>
    </source>
</evidence>
<dbReference type="EMBL" id="ADBJ01000025">
    <property type="protein sequence ID" value="EFA81498.1"/>
    <property type="molecule type" value="Genomic_DNA"/>
</dbReference>
<keyword evidence="1" id="KW-0175">Coiled coil</keyword>
<dbReference type="Proteomes" id="UP000001396">
    <property type="component" value="Unassembled WGS sequence"/>
</dbReference>
<feature type="domain" description="PH" evidence="3">
    <location>
        <begin position="132"/>
        <end position="224"/>
    </location>
</feature>
<evidence type="ECO:0000259" key="3">
    <source>
        <dbReference type="PROSITE" id="PS50003"/>
    </source>
</evidence>
<dbReference type="GO" id="GO:0005737">
    <property type="term" value="C:cytoplasm"/>
    <property type="evidence" value="ECO:0007669"/>
    <property type="project" value="TreeGrafter"/>
</dbReference>
<dbReference type="Pfam" id="PF14593">
    <property type="entry name" value="PH_3"/>
    <property type="match status" value="1"/>
</dbReference>
<feature type="compositionally biased region" description="Low complexity" evidence="2">
    <location>
        <begin position="95"/>
        <end position="119"/>
    </location>
</feature>
<evidence type="ECO:0000256" key="2">
    <source>
        <dbReference type="SAM" id="MobiDB-lite"/>
    </source>
</evidence>
<dbReference type="InterPro" id="IPR052227">
    <property type="entry name" value="Arf-Rho-GAP_ANK-PH_domain"/>
</dbReference>
<dbReference type="InParanoid" id="D3BAB1"/>
<dbReference type="GO" id="GO:0005547">
    <property type="term" value="F:phosphatidylinositol-3,4,5-trisphosphate binding"/>
    <property type="evidence" value="ECO:0007669"/>
    <property type="project" value="TreeGrafter"/>
</dbReference>
<dbReference type="PANTHER" id="PTHR45899">
    <property type="entry name" value="RHO GTPASE ACTIVATING PROTEIN AT 15B, ISOFORM C"/>
    <property type="match status" value="1"/>
</dbReference>
<dbReference type="RefSeq" id="XP_020433615.1">
    <property type="nucleotide sequence ID" value="XM_020576366.1"/>
</dbReference>
<dbReference type="InterPro" id="IPR011993">
    <property type="entry name" value="PH-like_dom_sf"/>
</dbReference>
<dbReference type="PROSITE" id="PS50003">
    <property type="entry name" value="PH_DOMAIN"/>
    <property type="match status" value="1"/>
</dbReference>
<evidence type="ECO:0000313" key="4">
    <source>
        <dbReference type="EMBL" id="EFA81498.1"/>
    </source>
</evidence>
<dbReference type="InterPro" id="IPR001849">
    <property type="entry name" value="PH_domain"/>
</dbReference>
<sequence length="858" mass="98853">MSYVHSTLSSKSIREQFSEAKALLDQVRQLIDSGSQSEVAKASSILKSILPLYKDITANEESKIPEYLEQLKEIKVRLTEETNRVIQKRDEAKKAALTSSSSADDRQQQQAQAQQQQQQNSPFVKSELPQRPPLLQGYLKKLGEKGLVKSYKKRWFLQKDNKLYYYEKEGDTTSFGFINLPDMIGVKTIDSGFELVTPGRVYNFQVLKAADLNYWTEGLKEFKKYYTALQNSLKQANSSSMSDLPSNQMSLGDLRRLSTIDNSSGSGSTSTSGGSQRDYRKMSMVDGNTNTTTTSGNSNNNNSNNGTNYGSYSNGGGSMEAMMKKREEEEKEAEAKRQKEREEERQRKIKEEEEEQQRKKREQEEELKKQQLNDERLKREEQKIVEEMKKFDEDRERQQQQDKVKDEEDQRQKKLIEEMNEKQRERERQQQQQQQQQDNNNNNNDNDQNDYQNDRKSISLNSTPIVSSPAVVDSPVATPTSSTPGVVGNNEYSSPYLKSSSYPNTPAGYSQVDETALRKKIEEEVTKRLMSQQDELLEIERQRRLSLESEIQKLKEIIAKQAQSEKSNANIKLELQYRDEEIDRLKKDLSIANDNITTLQKDNETLAAKPKESFPHEYEWAAEISNRDREILSLREQIGEISANLKLKENAVSVIKRENEMLREETEKKDKYINSLNERNRDSATIKSGASGGGAAGNKGTIDINKLKESVLAHQSQNSFLISEIQRLETDMELLKEIKAEETEELTRSLNECIYQYRTLREKLLGTNETEYCKKIEKENLLIKKEYFLTLAVSVKLHRGMAGESTNINIHNLYDESIRANIDYKQWPEWISSVIEDKKNNVKLNSTYESNRRSRSSK</sequence>
<dbReference type="FunCoup" id="D3BAB1">
    <property type="interactions" value="19"/>
</dbReference>
<feature type="region of interest" description="Disordered" evidence="2">
    <location>
        <begin position="258"/>
        <end position="509"/>
    </location>
</feature>
<protein>
    <submittedName>
        <fullName evidence="4">Pleckstrin domain-containing protein</fullName>
    </submittedName>
</protein>
<accession>D3BAB1</accession>
<dbReference type="InterPro" id="IPR033931">
    <property type="entry name" value="PDK1-typ_PH"/>
</dbReference>
<feature type="compositionally biased region" description="Basic and acidic residues" evidence="2">
    <location>
        <begin position="322"/>
        <end position="351"/>
    </location>
</feature>
<gene>
    <name evidence="4" type="ORF">PPL_05487</name>
</gene>
<dbReference type="SMART" id="SM00233">
    <property type="entry name" value="PH"/>
    <property type="match status" value="1"/>
</dbReference>
<feature type="compositionally biased region" description="Low complexity" evidence="2">
    <location>
        <begin position="430"/>
        <end position="451"/>
    </location>
</feature>
<feature type="coiled-coil region" evidence="1">
    <location>
        <begin position="645"/>
        <end position="675"/>
    </location>
</feature>
<feature type="compositionally biased region" description="Low complexity" evidence="2">
    <location>
        <begin position="287"/>
        <end position="312"/>
    </location>
</feature>
<proteinExistence type="predicted"/>
<feature type="coiled-coil region" evidence="1">
    <location>
        <begin position="718"/>
        <end position="752"/>
    </location>
</feature>
<feature type="compositionally biased region" description="Low complexity" evidence="2">
    <location>
        <begin position="492"/>
        <end position="503"/>
    </location>
</feature>